<dbReference type="InterPro" id="IPR046011">
    <property type="entry name" value="DUF5967"/>
</dbReference>
<keyword evidence="2" id="KW-1185">Reference proteome</keyword>
<reference evidence="1 2" key="1">
    <citation type="journal article" date="2018" name="Microbes Environ.">
        <title>Comparative Genomic Insights into Endofungal Lifestyles of Two Bacterial Endosymbionts, Mycoavidus cysteinexigens and Burkholderia rhizoxinica.</title>
        <authorList>
            <person name="Sharmin D."/>
            <person name="Guo Y."/>
            <person name="Nishizawa T."/>
            <person name="Ohshima S."/>
            <person name="Sato Y."/>
            <person name="Takashima Y."/>
            <person name="Narisawa K."/>
            <person name="Ohta H."/>
        </authorList>
    </citation>
    <scope>NUCLEOTIDE SEQUENCE [LARGE SCALE GENOMIC DNA]</scope>
    <source>
        <strain evidence="1 2">B1-EB</strain>
    </source>
</reference>
<dbReference type="NCBIfam" id="NF042427">
    <property type="entry name" value="lasso_burhizin"/>
    <property type="match status" value="1"/>
</dbReference>
<dbReference type="AlphaFoldDB" id="A0A2Z6EV61"/>
<dbReference type="Proteomes" id="UP000282597">
    <property type="component" value="Chromosome"/>
</dbReference>
<evidence type="ECO:0000313" key="1">
    <source>
        <dbReference type="EMBL" id="BBE09298.1"/>
    </source>
</evidence>
<accession>A0A2Z6EV61</accession>
<dbReference type="EMBL" id="AP018150">
    <property type="protein sequence ID" value="BBE09298.1"/>
    <property type="molecule type" value="Genomic_DNA"/>
</dbReference>
<sequence length="86" mass="9657">MEFRGNLRLEGIFVFRVPAVCSHCHPSAVGAVYFTYENEEENMTNSKENKIQEIQLQDETLSEFCASEATMGGSGQYREAGVGRFL</sequence>
<dbReference type="KEGG" id="mcys:MCB1EB_1137"/>
<dbReference type="Pfam" id="PF19392">
    <property type="entry name" value="DUF5967"/>
    <property type="match status" value="1"/>
</dbReference>
<proteinExistence type="predicted"/>
<protein>
    <submittedName>
        <fullName evidence="1">Uncharacterized protein</fullName>
    </submittedName>
</protein>
<name>A0A2Z6EV61_9BURK</name>
<evidence type="ECO:0000313" key="2">
    <source>
        <dbReference type="Proteomes" id="UP000282597"/>
    </source>
</evidence>
<organism evidence="1 2">
    <name type="scientific">Mycoavidus cysteinexigens</name>
    <dbReference type="NCBI Taxonomy" id="1553431"/>
    <lineage>
        <taxon>Bacteria</taxon>
        <taxon>Pseudomonadati</taxon>
        <taxon>Pseudomonadota</taxon>
        <taxon>Betaproteobacteria</taxon>
        <taxon>Burkholderiales</taxon>
        <taxon>Burkholderiaceae</taxon>
        <taxon>Mycoavidus</taxon>
    </lineage>
</organism>
<gene>
    <name evidence="1" type="ORF">MCB1EB_1137</name>
</gene>